<proteinExistence type="predicted"/>
<evidence type="ECO:0000313" key="2">
    <source>
        <dbReference type="EMBL" id="MFM0636371.1"/>
    </source>
</evidence>
<evidence type="ECO:0008006" key="4">
    <source>
        <dbReference type="Google" id="ProtNLM"/>
    </source>
</evidence>
<sequence length="176" mass="20044">MADPRLKAFAMVTRRLDRLQSGLRETLAAQQKQRDKAIAEVERQTQEVARAADELRTHEARIDALLNGSRAVRIDDLLSWEDHRAQAVERRATQVGVLAQLRDAVTQIDLKIAQARTEIMRNDVRLDHCKERIAKLHAQAQTRADDIQDEEAEEGVVNRQIARRAQARRDAGDIAR</sequence>
<dbReference type="Proteomes" id="UP001629432">
    <property type="component" value="Unassembled WGS sequence"/>
</dbReference>
<gene>
    <name evidence="2" type="ORF">PQQ63_06665</name>
</gene>
<evidence type="ECO:0000313" key="3">
    <source>
        <dbReference type="Proteomes" id="UP001629432"/>
    </source>
</evidence>
<keyword evidence="1" id="KW-0175">Coiled coil</keyword>
<dbReference type="Pfam" id="PF09486">
    <property type="entry name" value="HrpB7"/>
    <property type="match status" value="1"/>
</dbReference>
<protein>
    <recommendedName>
        <fullName evidence="4">Type III secretion protein HrpB7</fullName>
    </recommendedName>
</protein>
<evidence type="ECO:0000256" key="1">
    <source>
        <dbReference type="SAM" id="Coils"/>
    </source>
</evidence>
<organism evidence="2 3">
    <name type="scientific">Paraburkholderia metrosideri</name>
    <dbReference type="NCBI Taxonomy" id="580937"/>
    <lineage>
        <taxon>Bacteria</taxon>
        <taxon>Pseudomonadati</taxon>
        <taxon>Pseudomonadota</taxon>
        <taxon>Betaproteobacteria</taxon>
        <taxon>Burkholderiales</taxon>
        <taxon>Burkholderiaceae</taxon>
        <taxon>Paraburkholderia</taxon>
    </lineage>
</organism>
<name>A0ABW9DNF9_9BURK</name>
<comment type="caution">
    <text evidence="2">The sequence shown here is derived from an EMBL/GenBank/DDBJ whole genome shotgun (WGS) entry which is preliminary data.</text>
</comment>
<dbReference type="EMBL" id="JAQQCF010000004">
    <property type="protein sequence ID" value="MFM0636371.1"/>
    <property type="molecule type" value="Genomic_DNA"/>
</dbReference>
<keyword evidence="3" id="KW-1185">Reference proteome</keyword>
<accession>A0ABW9DNF9</accession>
<feature type="coiled-coil region" evidence="1">
    <location>
        <begin position="27"/>
        <end position="61"/>
    </location>
</feature>
<dbReference type="InterPro" id="IPR013392">
    <property type="entry name" value="T3SS_HrpB7"/>
</dbReference>
<dbReference type="RefSeq" id="WP_408334329.1">
    <property type="nucleotide sequence ID" value="NZ_JAQQCF010000004.1"/>
</dbReference>
<reference evidence="2 3" key="1">
    <citation type="journal article" date="2024" name="Chem. Sci.">
        <title>Discovery of megapolipeptins by genome mining of a Burkholderiales bacteria collection.</title>
        <authorList>
            <person name="Paulo B.S."/>
            <person name="Recchia M.J.J."/>
            <person name="Lee S."/>
            <person name="Fergusson C.H."/>
            <person name="Romanowski S.B."/>
            <person name="Hernandez A."/>
            <person name="Krull N."/>
            <person name="Liu D.Y."/>
            <person name="Cavanagh H."/>
            <person name="Bos A."/>
            <person name="Gray C.A."/>
            <person name="Murphy B.T."/>
            <person name="Linington R.G."/>
            <person name="Eustaquio A.S."/>
        </authorList>
    </citation>
    <scope>NUCLEOTIDE SEQUENCE [LARGE SCALE GENOMIC DNA]</scope>
    <source>
        <strain evidence="2 3">RL17-338-BIC-A</strain>
    </source>
</reference>